<dbReference type="Proteomes" id="UP000324105">
    <property type="component" value="Unassembled WGS sequence"/>
</dbReference>
<dbReference type="InterPro" id="IPR035922">
    <property type="entry name" value="3H_dom_sf"/>
</dbReference>
<dbReference type="Pfam" id="PF08279">
    <property type="entry name" value="HTH_11"/>
    <property type="match status" value="1"/>
</dbReference>
<feature type="binding site" evidence="1">
    <location>
        <position position="145"/>
    </location>
    <ligand>
        <name>Ni(2+)</name>
        <dbReference type="ChEBI" id="CHEBI:49786"/>
    </ligand>
</feature>
<accession>A0A5A7ZVB7</accession>
<dbReference type="Gene3D" id="1.10.10.10">
    <property type="entry name" value="Winged helix-like DNA-binding domain superfamily/Winged helix DNA-binding domain"/>
    <property type="match status" value="1"/>
</dbReference>
<dbReference type="PANTHER" id="PTHR40068:SF1">
    <property type="entry name" value="TRANSCRIPTION REPRESSOR NIAR-RELATED"/>
    <property type="match status" value="1"/>
</dbReference>
<organism evidence="4 5">
    <name type="scientific">Streptococcus sanguinis</name>
    <dbReference type="NCBI Taxonomy" id="1305"/>
    <lineage>
        <taxon>Bacteria</taxon>
        <taxon>Bacillati</taxon>
        <taxon>Bacillota</taxon>
        <taxon>Bacilli</taxon>
        <taxon>Lactobacillales</taxon>
        <taxon>Streptococcaceae</taxon>
        <taxon>Streptococcus</taxon>
    </lineage>
</organism>
<dbReference type="GO" id="GO:0046872">
    <property type="term" value="F:metal ion binding"/>
    <property type="evidence" value="ECO:0007669"/>
    <property type="project" value="UniProtKB-KW"/>
</dbReference>
<dbReference type="InterPro" id="IPR004173">
    <property type="entry name" value="3H_domain"/>
</dbReference>
<evidence type="ECO:0000256" key="1">
    <source>
        <dbReference type="PIRSR" id="PIRSR037847-1"/>
    </source>
</evidence>
<comment type="caution">
    <text evidence="4">The sequence shown here is derived from an EMBL/GenBank/DDBJ whole genome shotgun (WGS) entry which is preliminary data.</text>
</comment>
<dbReference type="EMBL" id="VIBR01000001">
    <property type="protein sequence ID" value="KAA0119878.1"/>
    <property type="molecule type" value="Genomic_DNA"/>
</dbReference>
<keyword evidence="1" id="KW-0479">Metal-binding</keyword>
<keyword evidence="1" id="KW-0533">Nickel</keyword>
<dbReference type="InterPro" id="IPR013196">
    <property type="entry name" value="HTH_11"/>
</dbReference>
<evidence type="ECO:0000313" key="5">
    <source>
        <dbReference type="Proteomes" id="UP000324105"/>
    </source>
</evidence>
<dbReference type="InterPro" id="IPR026043">
    <property type="entry name" value="NadR"/>
</dbReference>
<feature type="domain" description="Helix-turn-helix type 11" evidence="3">
    <location>
        <begin position="5"/>
        <end position="57"/>
    </location>
</feature>
<dbReference type="PIRSF" id="PIRSF037847">
    <property type="entry name" value="NiaR"/>
    <property type="match status" value="1"/>
</dbReference>
<dbReference type="AlphaFoldDB" id="A0A5A7ZVB7"/>
<feature type="binding site" evidence="1">
    <location>
        <position position="143"/>
    </location>
    <ligand>
        <name>Ni(2+)</name>
        <dbReference type="ChEBI" id="CHEBI:49786"/>
    </ligand>
</feature>
<feature type="binding site" evidence="1">
    <location>
        <position position="84"/>
    </location>
    <ligand>
        <name>Ni(2+)</name>
        <dbReference type="ChEBI" id="CHEBI:49786"/>
    </ligand>
</feature>
<proteinExistence type="predicted"/>
<name>A0A5A7ZVB7_STRSA</name>
<dbReference type="InterPro" id="IPR036388">
    <property type="entry name" value="WH-like_DNA-bd_sf"/>
</dbReference>
<dbReference type="PANTHER" id="PTHR40068">
    <property type="entry name" value="TRANSCRIPTION REPRESSOR NIAR-RELATED"/>
    <property type="match status" value="1"/>
</dbReference>
<dbReference type="Pfam" id="PF02829">
    <property type="entry name" value="3H"/>
    <property type="match status" value="1"/>
</dbReference>
<dbReference type="InterPro" id="IPR036390">
    <property type="entry name" value="WH_DNA-bd_sf"/>
</dbReference>
<evidence type="ECO:0000259" key="2">
    <source>
        <dbReference type="Pfam" id="PF02829"/>
    </source>
</evidence>
<dbReference type="SUPFAM" id="SSF75500">
    <property type="entry name" value="Putative transcriptional regulator TM1602, C-terminal domain"/>
    <property type="match status" value="1"/>
</dbReference>
<evidence type="ECO:0000313" key="4">
    <source>
        <dbReference type="EMBL" id="KAA0119878.1"/>
    </source>
</evidence>
<dbReference type="SUPFAM" id="SSF46785">
    <property type="entry name" value="Winged helix' DNA-binding domain"/>
    <property type="match status" value="1"/>
</dbReference>
<feature type="domain" description="3H" evidence="2">
    <location>
        <begin position="73"/>
        <end position="168"/>
    </location>
</feature>
<reference evidence="4 5" key="1">
    <citation type="submission" date="2019-06" db="EMBL/GenBank/DDBJ databases">
        <title>Genome sequence and analysis of a MDR-Streptococcus sanguis isolated from throat swab of children with scarlet fever from Hangzhou,China.</title>
        <authorList>
            <person name="Huang Y."/>
            <person name="Xie L."/>
            <person name="Liu W."/>
        </authorList>
    </citation>
    <scope>NUCLEOTIDE SEQUENCE [LARGE SCALE GENOMIC DNA]</scope>
    <source>
        <strain evidence="4 5">S28</strain>
    </source>
</reference>
<dbReference type="Gene3D" id="3.30.1340.20">
    <property type="entry name" value="3H domain"/>
    <property type="match status" value="1"/>
</dbReference>
<evidence type="ECO:0000259" key="3">
    <source>
        <dbReference type="Pfam" id="PF08279"/>
    </source>
</evidence>
<sequence length="177" mass="20277">MTKQRREELLNLLKTSSAALNGQSLAEHFHVTRQIIVQDIALLRADGAPILSTNRGYLYKDRQENTAVYQLFKVQHRAEDMEAELLAIVDNGGRVQTILIEHPVYGEIQTYLKLTCRRDVQHFLQQVASCSFRPLSELTDGVHYHLVQADSQQDLDYVEAALRDLGFLQINNKQEKD</sequence>
<feature type="binding site" evidence="1">
    <location>
        <position position="76"/>
    </location>
    <ligand>
        <name>Ni(2+)</name>
        <dbReference type="ChEBI" id="CHEBI:49786"/>
    </ligand>
</feature>
<gene>
    <name evidence="4" type="ORF">FKX92_02435</name>
</gene>
<protein>
    <submittedName>
        <fullName evidence="4">Transcription repressor NadR</fullName>
    </submittedName>
</protein>